<keyword evidence="10" id="KW-0998">Cell outer membrane</keyword>
<evidence type="ECO:0000256" key="6">
    <source>
        <dbReference type="ARBA" id="ARBA00022729"/>
    </source>
</evidence>
<dbReference type="GO" id="GO:0015288">
    <property type="term" value="F:porin activity"/>
    <property type="evidence" value="ECO:0007669"/>
    <property type="project" value="UniProtKB-KW"/>
</dbReference>
<proteinExistence type="predicted"/>
<dbReference type="PANTHER" id="PTHR34501">
    <property type="entry name" value="PROTEIN YDDL-RELATED"/>
    <property type="match status" value="1"/>
</dbReference>
<feature type="signal peptide" evidence="11">
    <location>
        <begin position="1"/>
        <end position="19"/>
    </location>
</feature>
<evidence type="ECO:0000256" key="3">
    <source>
        <dbReference type="ARBA" id="ARBA00022448"/>
    </source>
</evidence>
<keyword evidence="9" id="KW-0472">Membrane</keyword>
<keyword evidence="3" id="KW-0813">Transport</keyword>
<dbReference type="CDD" id="cd00342">
    <property type="entry name" value="gram_neg_porins"/>
    <property type="match status" value="1"/>
</dbReference>
<feature type="chain" id="PRO_5007627274" evidence="11">
    <location>
        <begin position="20"/>
        <end position="390"/>
    </location>
</feature>
<dbReference type="GO" id="GO:0009279">
    <property type="term" value="C:cell outer membrane"/>
    <property type="evidence" value="ECO:0007669"/>
    <property type="project" value="UniProtKB-SubCell"/>
</dbReference>
<comment type="subunit">
    <text evidence="2">Homotrimer.</text>
</comment>
<dbReference type="RefSeq" id="WP_061147793.1">
    <property type="nucleotide sequence ID" value="NZ_FCOM02000012.1"/>
</dbReference>
<evidence type="ECO:0000313" key="14">
    <source>
        <dbReference type="Proteomes" id="UP000055019"/>
    </source>
</evidence>
<dbReference type="EMBL" id="FCOM02000012">
    <property type="protein sequence ID" value="SAL62989.1"/>
    <property type="molecule type" value="Genomic_DNA"/>
</dbReference>
<evidence type="ECO:0000256" key="2">
    <source>
        <dbReference type="ARBA" id="ARBA00011233"/>
    </source>
</evidence>
<evidence type="ECO:0000256" key="7">
    <source>
        <dbReference type="ARBA" id="ARBA00023065"/>
    </source>
</evidence>
<evidence type="ECO:0000256" key="4">
    <source>
        <dbReference type="ARBA" id="ARBA00022452"/>
    </source>
</evidence>
<dbReference type="GO" id="GO:0046930">
    <property type="term" value="C:pore complex"/>
    <property type="evidence" value="ECO:0007669"/>
    <property type="project" value="UniProtKB-KW"/>
</dbReference>
<organism evidence="13 14">
    <name type="scientific">Caballeronia arvi</name>
    <dbReference type="NCBI Taxonomy" id="1777135"/>
    <lineage>
        <taxon>Bacteria</taxon>
        <taxon>Pseudomonadati</taxon>
        <taxon>Pseudomonadota</taxon>
        <taxon>Betaproteobacteria</taxon>
        <taxon>Burkholderiales</taxon>
        <taxon>Burkholderiaceae</taxon>
        <taxon>Caballeronia</taxon>
    </lineage>
</organism>
<feature type="domain" description="Porin" evidence="12">
    <location>
        <begin position="8"/>
        <end position="355"/>
    </location>
</feature>
<reference evidence="13" key="1">
    <citation type="submission" date="2016-01" db="EMBL/GenBank/DDBJ databases">
        <authorList>
            <person name="Peeters C."/>
        </authorList>
    </citation>
    <scope>NUCLEOTIDE SEQUENCE [LARGE SCALE GENOMIC DNA]</scope>
    <source>
        <strain evidence="13">LMG 29317</strain>
    </source>
</reference>
<dbReference type="OrthoDB" id="8985235at2"/>
<protein>
    <submittedName>
        <fullName evidence="13">Porin</fullName>
    </submittedName>
</protein>
<evidence type="ECO:0000256" key="10">
    <source>
        <dbReference type="ARBA" id="ARBA00023237"/>
    </source>
</evidence>
<comment type="caution">
    <text evidence="13">The sequence shown here is derived from an EMBL/GenBank/DDBJ whole genome shotgun (WGS) entry which is preliminary data.</text>
</comment>
<evidence type="ECO:0000256" key="11">
    <source>
        <dbReference type="SAM" id="SignalP"/>
    </source>
</evidence>
<dbReference type="SUPFAM" id="SSF56935">
    <property type="entry name" value="Porins"/>
    <property type="match status" value="1"/>
</dbReference>
<keyword evidence="8" id="KW-0626">Porin</keyword>
<gene>
    <name evidence="13" type="ORF">AWB74_03290</name>
</gene>
<dbReference type="GO" id="GO:0006811">
    <property type="term" value="P:monoatomic ion transport"/>
    <property type="evidence" value="ECO:0007669"/>
    <property type="project" value="UniProtKB-KW"/>
</dbReference>
<dbReference type="Pfam" id="PF13609">
    <property type="entry name" value="Porin_4"/>
    <property type="match status" value="1"/>
</dbReference>
<evidence type="ECO:0000256" key="8">
    <source>
        <dbReference type="ARBA" id="ARBA00023114"/>
    </source>
</evidence>
<dbReference type="InterPro" id="IPR033900">
    <property type="entry name" value="Gram_neg_porin_domain"/>
</dbReference>
<keyword evidence="5" id="KW-0812">Transmembrane</keyword>
<evidence type="ECO:0000313" key="13">
    <source>
        <dbReference type="EMBL" id="SAL62989.1"/>
    </source>
</evidence>
<evidence type="ECO:0000256" key="5">
    <source>
        <dbReference type="ARBA" id="ARBA00022692"/>
    </source>
</evidence>
<accession>A0A158J3R0</accession>
<sequence length="390" mass="41202">MKRHFVLASSILISHAAHAQSSVTMYGIIDNGLSYVSDQRTSTGAGHSNVFASSSNIVGNRWGLLASEELGGKLKALFRLEGGFSGQTGGLQQGGRLFGRQAWVGLSEPAYGTVTVGRQYDSVVDYLAPRSLAQSFVGGLEFSHPMDNDNFSDFSRLNNSIKYASTDFHGLRFGGVYALSNTAGGFNDNRAFSAGATYAIGTLTISAAYMQIDQPGNGVTGALDGSSASGDSTFHAARQQVWGVGANYALGAATFGLVWSESLLTDATAVNRGNSLAPVSTGAPTHLRFSNYEANVRYLVTPAWSLAASYTFTDGRYSNVSVLAKPRWNQFNVMTGYSLSKSTDVYLMAEYQHLSGATGTIFSGAFIGGSGGASATNRQFLASAGLRVRF</sequence>
<evidence type="ECO:0000256" key="9">
    <source>
        <dbReference type="ARBA" id="ARBA00023136"/>
    </source>
</evidence>
<evidence type="ECO:0000256" key="1">
    <source>
        <dbReference type="ARBA" id="ARBA00004571"/>
    </source>
</evidence>
<keyword evidence="7" id="KW-0406">Ion transport</keyword>
<dbReference type="InterPro" id="IPR023614">
    <property type="entry name" value="Porin_dom_sf"/>
</dbReference>
<keyword evidence="14" id="KW-1185">Reference proteome</keyword>
<dbReference type="PANTHER" id="PTHR34501:SF9">
    <property type="entry name" value="MAJOR OUTER MEMBRANE PROTEIN P.IA"/>
    <property type="match status" value="1"/>
</dbReference>
<keyword evidence="6 11" id="KW-0732">Signal</keyword>
<dbReference type="InterPro" id="IPR050298">
    <property type="entry name" value="Gram-neg_bact_OMP"/>
</dbReference>
<name>A0A158J3R0_9BURK</name>
<evidence type="ECO:0000259" key="12">
    <source>
        <dbReference type="Pfam" id="PF13609"/>
    </source>
</evidence>
<keyword evidence="4" id="KW-1134">Transmembrane beta strand</keyword>
<dbReference type="Proteomes" id="UP000055019">
    <property type="component" value="Unassembled WGS sequence"/>
</dbReference>
<dbReference type="Gene3D" id="2.40.160.10">
    <property type="entry name" value="Porin"/>
    <property type="match status" value="1"/>
</dbReference>
<dbReference type="AlphaFoldDB" id="A0A158J3R0"/>
<comment type="subcellular location">
    <subcellularLocation>
        <location evidence="1">Cell outer membrane</location>
        <topology evidence="1">Multi-pass membrane protein</topology>
    </subcellularLocation>
</comment>